<dbReference type="GO" id="GO:0001919">
    <property type="term" value="P:regulation of receptor recycling"/>
    <property type="evidence" value="ECO:0007669"/>
    <property type="project" value="InterPro"/>
</dbReference>
<dbReference type="Proteomes" id="UP000433883">
    <property type="component" value="Unassembled WGS sequence"/>
</dbReference>
<comment type="caution">
    <text evidence="7">The sequence shown here is derived from an EMBL/GenBank/DDBJ whole genome shotgun (WGS) entry which is preliminary data.</text>
</comment>
<feature type="region of interest" description="Disordered" evidence="6">
    <location>
        <begin position="19"/>
        <end position="50"/>
    </location>
</feature>
<evidence type="ECO:0000256" key="2">
    <source>
        <dbReference type="ARBA" id="ARBA00022707"/>
    </source>
</evidence>
<feature type="region of interest" description="Disordered" evidence="6">
    <location>
        <begin position="149"/>
        <end position="179"/>
    </location>
</feature>
<accession>A0A8H3U6X5</accession>
<name>A0A8H3U6X5_VENIN</name>
<feature type="region of interest" description="Disordered" evidence="6">
    <location>
        <begin position="106"/>
        <end position="129"/>
    </location>
</feature>
<dbReference type="Pfam" id="PF15454">
    <property type="entry name" value="LAMTOR"/>
    <property type="match status" value="1"/>
</dbReference>
<keyword evidence="2" id="KW-0519">Myristate</keyword>
<keyword evidence="4" id="KW-0564">Palmitate</keyword>
<dbReference type="GO" id="GO:0071986">
    <property type="term" value="C:Ragulator complex"/>
    <property type="evidence" value="ECO:0007669"/>
    <property type="project" value="InterPro"/>
</dbReference>
<dbReference type="GO" id="GO:0016197">
    <property type="term" value="P:endosomal transport"/>
    <property type="evidence" value="ECO:0007669"/>
    <property type="project" value="InterPro"/>
</dbReference>
<evidence type="ECO:0000256" key="1">
    <source>
        <dbReference type="ARBA" id="ARBA00004308"/>
    </source>
</evidence>
<dbReference type="SMART" id="SM01262">
    <property type="entry name" value="LAMTOR"/>
    <property type="match status" value="1"/>
</dbReference>
<evidence type="ECO:0000256" key="4">
    <source>
        <dbReference type="ARBA" id="ARBA00023139"/>
    </source>
</evidence>
<reference evidence="7 8" key="1">
    <citation type="submission" date="2019-11" db="EMBL/GenBank/DDBJ databases">
        <title>Venturia inaequalis Genome Resource.</title>
        <authorList>
            <person name="Lichtner F.J."/>
        </authorList>
    </citation>
    <scope>NUCLEOTIDE SEQUENCE [LARGE SCALE GENOMIC DNA]</scope>
    <source>
        <strain evidence="7">Bline_iso_100314</strain>
    </source>
</reference>
<evidence type="ECO:0000313" key="7">
    <source>
        <dbReference type="EMBL" id="KAE9964697.1"/>
    </source>
</evidence>
<dbReference type="GO" id="GO:0045121">
    <property type="term" value="C:membrane raft"/>
    <property type="evidence" value="ECO:0007669"/>
    <property type="project" value="InterPro"/>
</dbReference>
<keyword evidence="5" id="KW-0449">Lipoprotein</keyword>
<comment type="subcellular location">
    <subcellularLocation>
        <location evidence="1">Endomembrane system</location>
    </subcellularLocation>
</comment>
<dbReference type="GO" id="GO:0043410">
    <property type="term" value="P:positive regulation of MAPK cascade"/>
    <property type="evidence" value="ECO:0007669"/>
    <property type="project" value="InterPro"/>
</dbReference>
<evidence type="ECO:0000313" key="8">
    <source>
        <dbReference type="Proteomes" id="UP000433883"/>
    </source>
</evidence>
<evidence type="ECO:0000256" key="3">
    <source>
        <dbReference type="ARBA" id="ARBA00023136"/>
    </source>
</evidence>
<evidence type="ECO:0000256" key="5">
    <source>
        <dbReference type="ARBA" id="ARBA00023288"/>
    </source>
</evidence>
<dbReference type="InterPro" id="IPR028209">
    <property type="entry name" value="LAMTOR1/MEH1"/>
</dbReference>
<keyword evidence="3" id="KW-0472">Membrane</keyword>
<dbReference type="EMBL" id="WNWQ01000676">
    <property type="protein sequence ID" value="KAE9964697.1"/>
    <property type="molecule type" value="Genomic_DNA"/>
</dbReference>
<organism evidence="7 8">
    <name type="scientific">Venturia inaequalis</name>
    <name type="common">Apple scab fungus</name>
    <dbReference type="NCBI Taxonomy" id="5025"/>
    <lineage>
        <taxon>Eukaryota</taxon>
        <taxon>Fungi</taxon>
        <taxon>Dikarya</taxon>
        <taxon>Ascomycota</taxon>
        <taxon>Pezizomycotina</taxon>
        <taxon>Dothideomycetes</taxon>
        <taxon>Pleosporomycetidae</taxon>
        <taxon>Venturiales</taxon>
        <taxon>Venturiaceae</taxon>
        <taxon>Venturia</taxon>
    </lineage>
</organism>
<dbReference type="AlphaFoldDB" id="A0A8H3U6X5"/>
<dbReference type="GO" id="GO:0071230">
    <property type="term" value="P:cellular response to amino acid stimulus"/>
    <property type="evidence" value="ECO:0007669"/>
    <property type="project" value="InterPro"/>
</dbReference>
<evidence type="ECO:0000256" key="6">
    <source>
        <dbReference type="SAM" id="MobiDB-lite"/>
    </source>
</evidence>
<feature type="compositionally biased region" description="Basic and acidic residues" evidence="6">
    <location>
        <begin position="108"/>
        <end position="121"/>
    </location>
</feature>
<dbReference type="GO" id="GO:0032008">
    <property type="term" value="P:positive regulation of TOR signaling"/>
    <property type="evidence" value="ECO:0007669"/>
    <property type="project" value="InterPro"/>
</dbReference>
<sequence>MGICASCLGLERRASNLDPSDSQHLLGDPFQPNHYGTIHPDHSNRPQVDPEEIRRQRDALERLCAQTSDKLIDVAQSATSEEGGVDKLHTDYQRLFRERFASISSTIEEPHRGADEERRPSSDSTLTDETETTWLAHIVQEDGQDILSWKASGQPGSLSVQFDDVLGPPGNHGKSPRLL</sequence>
<proteinExistence type="predicted"/>
<dbReference type="GO" id="GO:0031902">
    <property type="term" value="C:late endosome membrane"/>
    <property type="evidence" value="ECO:0007669"/>
    <property type="project" value="InterPro"/>
</dbReference>
<protein>
    <submittedName>
        <fullName evidence="7">Uncharacterized protein</fullName>
    </submittedName>
</protein>
<gene>
    <name evidence="7" type="ORF">BLS_008135</name>
</gene>